<evidence type="ECO:0000259" key="5">
    <source>
        <dbReference type="PROSITE" id="PS50089"/>
    </source>
</evidence>
<evidence type="ECO:0000313" key="6">
    <source>
        <dbReference type="EMBL" id="KAJ4962525.1"/>
    </source>
</evidence>
<evidence type="ECO:0000256" key="4">
    <source>
        <dbReference type="PROSITE-ProRule" id="PRU00175"/>
    </source>
</evidence>
<dbReference type="GO" id="GO:0061630">
    <property type="term" value="F:ubiquitin protein ligase activity"/>
    <property type="evidence" value="ECO:0007669"/>
    <property type="project" value="TreeGrafter"/>
</dbReference>
<gene>
    <name evidence="6" type="ORF">NE237_022464</name>
</gene>
<evidence type="ECO:0000256" key="2">
    <source>
        <dbReference type="ARBA" id="ARBA00022771"/>
    </source>
</evidence>
<dbReference type="SMART" id="SM00184">
    <property type="entry name" value="RING"/>
    <property type="match status" value="1"/>
</dbReference>
<dbReference type="GO" id="GO:0008270">
    <property type="term" value="F:zinc ion binding"/>
    <property type="evidence" value="ECO:0007669"/>
    <property type="project" value="UniProtKB-KW"/>
</dbReference>
<dbReference type="OrthoDB" id="4348522at2759"/>
<evidence type="ECO:0000313" key="7">
    <source>
        <dbReference type="Proteomes" id="UP001141806"/>
    </source>
</evidence>
<dbReference type="GO" id="GO:0005737">
    <property type="term" value="C:cytoplasm"/>
    <property type="evidence" value="ECO:0007669"/>
    <property type="project" value="TreeGrafter"/>
</dbReference>
<dbReference type="PANTHER" id="PTHR15710:SF217">
    <property type="entry name" value="E3 UBIQUITIN-PROTEIN LIGASE RDUF2"/>
    <property type="match status" value="1"/>
</dbReference>
<dbReference type="EMBL" id="JAMYWD010000008">
    <property type="protein sequence ID" value="KAJ4962525.1"/>
    <property type="molecule type" value="Genomic_DNA"/>
</dbReference>
<protein>
    <recommendedName>
        <fullName evidence="5">RING-type domain-containing protein</fullName>
    </recommendedName>
</protein>
<keyword evidence="2 4" id="KW-0863">Zinc-finger</keyword>
<keyword evidence="3" id="KW-0862">Zinc</keyword>
<dbReference type="InterPro" id="IPR013083">
    <property type="entry name" value="Znf_RING/FYVE/PHD"/>
</dbReference>
<comment type="caution">
    <text evidence="6">The sequence shown here is derived from an EMBL/GenBank/DDBJ whole genome shotgun (WGS) entry which is preliminary data.</text>
</comment>
<evidence type="ECO:0000256" key="1">
    <source>
        <dbReference type="ARBA" id="ARBA00022723"/>
    </source>
</evidence>
<dbReference type="Gene3D" id="3.30.40.10">
    <property type="entry name" value="Zinc/RING finger domain, C3HC4 (zinc finger)"/>
    <property type="match status" value="1"/>
</dbReference>
<feature type="domain" description="RING-type" evidence="5">
    <location>
        <begin position="153"/>
        <end position="194"/>
    </location>
</feature>
<name>A0A9Q0K5B0_9MAGN</name>
<reference evidence="6" key="1">
    <citation type="journal article" date="2023" name="Plant J.">
        <title>The genome of the king protea, Protea cynaroides.</title>
        <authorList>
            <person name="Chang J."/>
            <person name="Duong T.A."/>
            <person name="Schoeman C."/>
            <person name="Ma X."/>
            <person name="Roodt D."/>
            <person name="Barker N."/>
            <person name="Li Z."/>
            <person name="Van de Peer Y."/>
            <person name="Mizrachi E."/>
        </authorList>
    </citation>
    <scope>NUCLEOTIDE SEQUENCE</scope>
    <source>
        <tissue evidence="6">Young leaves</tissue>
    </source>
</reference>
<organism evidence="6 7">
    <name type="scientific">Protea cynaroides</name>
    <dbReference type="NCBI Taxonomy" id="273540"/>
    <lineage>
        <taxon>Eukaryota</taxon>
        <taxon>Viridiplantae</taxon>
        <taxon>Streptophyta</taxon>
        <taxon>Embryophyta</taxon>
        <taxon>Tracheophyta</taxon>
        <taxon>Spermatophyta</taxon>
        <taxon>Magnoliopsida</taxon>
        <taxon>Proteales</taxon>
        <taxon>Proteaceae</taxon>
        <taxon>Protea</taxon>
    </lineage>
</organism>
<dbReference type="SUPFAM" id="SSF57850">
    <property type="entry name" value="RING/U-box"/>
    <property type="match status" value="1"/>
</dbReference>
<accession>A0A9Q0K5B0</accession>
<dbReference type="InterPro" id="IPR001841">
    <property type="entry name" value="Znf_RING"/>
</dbReference>
<dbReference type="Proteomes" id="UP001141806">
    <property type="component" value="Unassembled WGS sequence"/>
</dbReference>
<dbReference type="AlphaFoldDB" id="A0A9Q0K5B0"/>
<dbReference type="GO" id="GO:0016567">
    <property type="term" value="P:protein ubiquitination"/>
    <property type="evidence" value="ECO:0007669"/>
    <property type="project" value="TreeGrafter"/>
</dbReference>
<dbReference type="Pfam" id="PF13639">
    <property type="entry name" value="zf-RING_2"/>
    <property type="match status" value="1"/>
</dbReference>
<keyword evidence="1" id="KW-0479">Metal-binding</keyword>
<dbReference type="PANTHER" id="PTHR15710">
    <property type="entry name" value="E3 UBIQUITIN-PROTEIN LIGASE PRAJA"/>
    <property type="match status" value="1"/>
</dbReference>
<evidence type="ECO:0000256" key="3">
    <source>
        <dbReference type="ARBA" id="ARBA00022833"/>
    </source>
</evidence>
<proteinExistence type="predicted"/>
<dbReference type="PROSITE" id="PS50089">
    <property type="entry name" value="ZF_RING_2"/>
    <property type="match status" value="1"/>
</dbReference>
<dbReference type="CDD" id="cd16454">
    <property type="entry name" value="RING-H2_PA-TM-RING"/>
    <property type="match status" value="1"/>
</dbReference>
<sequence length="202" mass="23326">MPFTFRFRDIHLKIRRSSSDVQIVDSRLLPSKEVVFPLDSLLSYETLKPYMLSVLFNVDSVFTDLMFAEQIGTTACDKFKFNQMRWVTTLGFIVDIEFWMVEQCEEDEDTTMREIIEATMEEGPAMVPASKESIEKLLNPRKFEEEEIDGEACTICLEEFLVGLEVKVMPCGHAFHGDCIVKWLQQSHFCPLCRFSIPAEAD</sequence>
<keyword evidence="7" id="KW-1185">Reference proteome</keyword>